<evidence type="ECO:0000256" key="1">
    <source>
        <dbReference type="ARBA" id="ARBA00004141"/>
    </source>
</evidence>
<evidence type="ECO:0000313" key="9">
    <source>
        <dbReference type="Proteomes" id="UP000322873"/>
    </source>
</evidence>
<dbReference type="AlphaFoldDB" id="A0A5M9JJ97"/>
<feature type="transmembrane region" description="Helical" evidence="6">
    <location>
        <begin position="291"/>
        <end position="311"/>
    </location>
</feature>
<feature type="compositionally biased region" description="Basic and acidic residues" evidence="5">
    <location>
        <begin position="72"/>
        <end position="87"/>
    </location>
</feature>
<evidence type="ECO:0000313" key="8">
    <source>
        <dbReference type="EMBL" id="KAA8567165.1"/>
    </source>
</evidence>
<feature type="domain" description="Major facilitator superfamily (MFS) profile" evidence="7">
    <location>
        <begin position="138"/>
        <end position="597"/>
    </location>
</feature>
<name>A0A5M9JJ97_MONFR</name>
<dbReference type="InterPro" id="IPR011701">
    <property type="entry name" value="MFS"/>
</dbReference>
<evidence type="ECO:0000256" key="5">
    <source>
        <dbReference type="SAM" id="MobiDB-lite"/>
    </source>
</evidence>
<feature type="transmembrane region" description="Helical" evidence="6">
    <location>
        <begin position="202"/>
        <end position="222"/>
    </location>
</feature>
<feature type="transmembrane region" description="Helical" evidence="6">
    <location>
        <begin position="260"/>
        <end position="279"/>
    </location>
</feature>
<dbReference type="Gene3D" id="1.20.1720.10">
    <property type="entry name" value="Multidrug resistance protein D"/>
    <property type="match status" value="1"/>
</dbReference>
<feature type="compositionally biased region" description="Polar residues" evidence="5">
    <location>
        <begin position="1"/>
        <end position="21"/>
    </location>
</feature>
<dbReference type="InterPro" id="IPR036259">
    <property type="entry name" value="MFS_trans_sf"/>
</dbReference>
<gene>
    <name evidence="8" type="ORF">EYC84_010226</name>
</gene>
<keyword evidence="3 6" id="KW-1133">Transmembrane helix</keyword>
<protein>
    <recommendedName>
        <fullName evidence="7">Major facilitator superfamily (MFS) profile domain-containing protein</fullName>
    </recommendedName>
</protein>
<dbReference type="PANTHER" id="PTHR23501">
    <property type="entry name" value="MAJOR FACILITATOR SUPERFAMILY"/>
    <property type="match status" value="1"/>
</dbReference>
<dbReference type="SUPFAM" id="SSF103473">
    <property type="entry name" value="MFS general substrate transporter"/>
    <property type="match status" value="1"/>
</dbReference>
<feature type="transmembrane region" description="Helical" evidence="6">
    <location>
        <begin position="453"/>
        <end position="471"/>
    </location>
</feature>
<dbReference type="Pfam" id="PF07690">
    <property type="entry name" value="MFS_1"/>
    <property type="match status" value="1"/>
</dbReference>
<dbReference type="Gene3D" id="1.20.1250.20">
    <property type="entry name" value="MFS general substrate transporter like domains"/>
    <property type="match status" value="1"/>
</dbReference>
<dbReference type="GO" id="GO:0022857">
    <property type="term" value="F:transmembrane transporter activity"/>
    <property type="evidence" value="ECO:0007669"/>
    <property type="project" value="InterPro"/>
</dbReference>
<feature type="region of interest" description="Disordered" evidence="5">
    <location>
        <begin position="64"/>
        <end position="87"/>
    </location>
</feature>
<reference evidence="8 9" key="1">
    <citation type="submission" date="2019-06" db="EMBL/GenBank/DDBJ databases">
        <title>Genome Sequence of the Brown Rot Fungal Pathogen Monilinia fructicola.</title>
        <authorList>
            <person name="De Miccolis Angelini R.M."/>
            <person name="Landi L."/>
            <person name="Abate D."/>
            <person name="Pollastro S."/>
            <person name="Romanazzi G."/>
            <person name="Faretra F."/>
        </authorList>
    </citation>
    <scope>NUCLEOTIDE SEQUENCE [LARGE SCALE GENOMIC DNA]</scope>
    <source>
        <strain evidence="8 9">Mfrc123</strain>
    </source>
</reference>
<feature type="transmembrane region" description="Helical" evidence="6">
    <location>
        <begin position="427"/>
        <end position="446"/>
    </location>
</feature>
<dbReference type="CDD" id="cd17502">
    <property type="entry name" value="MFS_Azr1_MDR_like"/>
    <property type="match status" value="1"/>
</dbReference>
<accession>A0A5M9JJ97</accession>
<comment type="caution">
    <text evidence="8">The sequence shown here is derived from an EMBL/GenBank/DDBJ whole genome shotgun (WGS) entry which is preliminary data.</text>
</comment>
<proteinExistence type="predicted"/>
<keyword evidence="2 6" id="KW-0812">Transmembrane</keyword>
<sequence length="654" mass="69447">MSEASGKQTEQPAQPTAPTLETTKHSDKHGEHKSTSRPSSPLPEVAPTLGGVGVVFEDAEKADAAATSFQHHQVEPPADHQHKQLDTEKGSHVVTESASAGTGAPIVEKDGVIEGTEGSSGDDDNGNHYISGVPLVLLTFGLCMATFTVALDNTIIATAIPKITSVFNSLDDVGWYGSSYLLTTTALQPSFGRIYTYFDVKWTYLAALVCFEVGSIICAAARNSVMLIVGRAVAGAGASALFSGGMTIIGFTVPLIKRPLYIAMLSSMFGISSVVGPLLGGALTDKASWRWCFWINLPFGAIAIGAVAAFFKPPPRKISGMTVKQRLMEIDLVGALFLMGAIICLLLALQWGWFNIPLARFKSLGLNFAVVNVPQFLPGFSANEPSLTCCLFSCFLSMGLYTHIYYLPFYFQAVKGTTAEASGIRTIPYLGSVIVSSILAGAGITVLGFYKPFMIAAGAVFTVGAGLIYTLKVNSNVGMWVGYQLLCGFGAGMGVQIPFIAVQVVLNAKDMPSGNAIAIFFNSLGGAIAISIAQNVFINPGLVYQAGATHLRDVISPADLAGVLLAYCKSLDDSFVLSIAVGGIATICACFVEWGSVKGKKIDHGAALFASRSTFWVVVILKSDNGPKKDGLQLAYRMVWYERGVKRKNGEWRS</sequence>
<dbReference type="InterPro" id="IPR020846">
    <property type="entry name" value="MFS_dom"/>
</dbReference>
<organism evidence="8 9">
    <name type="scientific">Monilinia fructicola</name>
    <name type="common">Brown rot fungus</name>
    <name type="synonym">Ciboria fructicola</name>
    <dbReference type="NCBI Taxonomy" id="38448"/>
    <lineage>
        <taxon>Eukaryota</taxon>
        <taxon>Fungi</taxon>
        <taxon>Dikarya</taxon>
        <taxon>Ascomycota</taxon>
        <taxon>Pezizomycotina</taxon>
        <taxon>Leotiomycetes</taxon>
        <taxon>Helotiales</taxon>
        <taxon>Sclerotiniaceae</taxon>
        <taxon>Monilinia</taxon>
    </lineage>
</organism>
<dbReference type="EMBL" id="VICG01000011">
    <property type="protein sequence ID" value="KAA8567165.1"/>
    <property type="molecule type" value="Genomic_DNA"/>
</dbReference>
<feature type="compositionally biased region" description="Basic and acidic residues" evidence="5">
    <location>
        <begin position="22"/>
        <end position="34"/>
    </location>
</feature>
<feature type="transmembrane region" description="Helical" evidence="6">
    <location>
        <begin position="575"/>
        <end position="594"/>
    </location>
</feature>
<evidence type="ECO:0000256" key="6">
    <source>
        <dbReference type="SAM" id="Phobius"/>
    </source>
</evidence>
<dbReference type="Proteomes" id="UP000322873">
    <property type="component" value="Unassembled WGS sequence"/>
</dbReference>
<dbReference type="PROSITE" id="PS50850">
    <property type="entry name" value="MFS"/>
    <property type="match status" value="1"/>
</dbReference>
<feature type="transmembrane region" description="Helical" evidence="6">
    <location>
        <begin position="483"/>
        <end position="506"/>
    </location>
</feature>
<keyword evidence="4 6" id="KW-0472">Membrane</keyword>
<dbReference type="GO" id="GO:0005886">
    <property type="term" value="C:plasma membrane"/>
    <property type="evidence" value="ECO:0007669"/>
    <property type="project" value="TreeGrafter"/>
</dbReference>
<dbReference type="PANTHER" id="PTHR23501:SF198">
    <property type="entry name" value="AZOLE RESISTANCE PROTEIN 1-RELATED"/>
    <property type="match status" value="1"/>
</dbReference>
<comment type="subcellular location">
    <subcellularLocation>
        <location evidence="1">Membrane</location>
        <topology evidence="1">Multi-pass membrane protein</topology>
    </subcellularLocation>
</comment>
<feature type="transmembrane region" description="Helical" evidence="6">
    <location>
        <begin position="389"/>
        <end position="407"/>
    </location>
</feature>
<feature type="transmembrane region" description="Helical" evidence="6">
    <location>
        <begin position="228"/>
        <end position="253"/>
    </location>
</feature>
<feature type="transmembrane region" description="Helical" evidence="6">
    <location>
        <begin position="332"/>
        <end position="353"/>
    </location>
</feature>
<evidence type="ECO:0000259" key="7">
    <source>
        <dbReference type="PROSITE" id="PS50850"/>
    </source>
</evidence>
<evidence type="ECO:0000256" key="3">
    <source>
        <dbReference type="ARBA" id="ARBA00022989"/>
    </source>
</evidence>
<dbReference type="VEuPathDB" id="FungiDB:MFRU_007g02530"/>
<keyword evidence="9" id="KW-1185">Reference proteome</keyword>
<evidence type="ECO:0000256" key="4">
    <source>
        <dbReference type="ARBA" id="ARBA00023136"/>
    </source>
</evidence>
<feature type="region of interest" description="Disordered" evidence="5">
    <location>
        <begin position="1"/>
        <end position="51"/>
    </location>
</feature>
<feature type="transmembrane region" description="Helical" evidence="6">
    <location>
        <begin position="518"/>
        <end position="538"/>
    </location>
</feature>
<evidence type="ECO:0000256" key="2">
    <source>
        <dbReference type="ARBA" id="ARBA00022692"/>
    </source>
</evidence>